<accession>A0AAV7TPA3</accession>
<dbReference type="Proteomes" id="UP001066276">
    <property type="component" value="Chromosome 3_2"/>
</dbReference>
<evidence type="ECO:0000256" key="1">
    <source>
        <dbReference type="SAM" id="Coils"/>
    </source>
</evidence>
<feature type="compositionally biased region" description="Polar residues" evidence="2">
    <location>
        <begin position="63"/>
        <end position="96"/>
    </location>
</feature>
<organism evidence="3 4">
    <name type="scientific">Pleurodeles waltl</name>
    <name type="common">Iberian ribbed newt</name>
    <dbReference type="NCBI Taxonomy" id="8319"/>
    <lineage>
        <taxon>Eukaryota</taxon>
        <taxon>Metazoa</taxon>
        <taxon>Chordata</taxon>
        <taxon>Craniata</taxon>
        <taxon>Vertebrata</taxon>
        <taxon>Euteleostomi</taxon>
        <taxon>Amphibia</taxon>
        <taxon>Batrachia</taxon>
        <taxon>Caudata</taxon>
        <taxon>Salamandroidea</taxon>
        <taxon>Salamandridae</taxon>
        <taxon>Pleurodelinae</taxon>
        <taxon>Pleurodeles</taxon>
    </lineage>
</organism>
<feature type="region of interest" description="Disordered" evidence="2">
    <location>
        <begin position="63"/>
        <end position="100"/>
    </location>
</feature>
<feature type="coiled-coil region" evidence="1">
    <location>
        <begin position="213"/>
        <end position="240"/>
    </location>
</feature>
<reference evidence="3" key="1">
    <citation type="journal article" date="2022" name="bioRxiv">
        <title>Sequencing and chromosome-scale assembly of the giantPleurodeles waltlgenome.</title>
        <authorList>
            <person name="Brown T."/>
            <person name="Elewa A."/>
            <person name="Iarovenko S."/>
            <person name="Subramanian E."/>
            <person name="Araus A.J."/>
            <person name="Petzold A."/>
            <person name="Susuki M."/>
            <person name="Suzuki K.-i.T."/>
            <person name="Hayashi T."/>
            <person name="Toyoda A."/>
            <person name="Oliveira C."/>
            <person name="Osipova E."/>
            <person name="Leigh N.D."/>
            <person name="Simon A."/>
            <person name="Yun M.H."/>
        </authorList>
    </citation>
    <scope>NUCLEOTIDE SEQUENCE</scope>
    <source>
        <strain evidence="3">20211129_DDA</strain>
        <tissue evidence="3">Liver</tissue>
    </source>
</reference>
<evidence type="ECO:0000313" key="4">
    <source>
        <dbReference type="Proteomes" id="UP001066276"/>
    </source>
</evidence>
<keyword evidence="1" id="KW-0175">Coiled coil</keyword>
<evidence type="ECO:0000313" key="3">
    <source>
        <dbReference type="EMBL" id="KAJ1178467.1"/>
    </source>
</evidence>
<keyword evidence="4" id="KW-1185">Reference proteome</keyword>
<sequence length="252" mass="27464">MCGFQSAAPPVEQRGAALFLSIARGSRHAVQKLVLGVKRTGTLKKAPDWSKDGGDKCYTLTEDSNATSSGCNQSETGGSISTELGSTASTAESTVRQQRRQRKCLKTQIGPSGETELLAQSSKTLKWDYLGTKLTGTAKVPILDTQLNADRGAYRRVGCPVLSTCTTNTDSVMLQSIYESFKELQTETRVESRLPRIATKRLQGTVRKVVKSCLEIEEKLNTMEERAMAVEADVEALREQCVLHGGQLTDIM</sequence>
<dbReference type="EMBL" id="JANPWB010000006">
    <property type="protein sequence ID" value="KAJ1178467.1"/>
    <property type="molecule type" value="Genomic_DNA"/>
</dbReference>
<dbReference type="AlphaFoldDB" id="A0AAV7TPA3"/>
<gene>
    <name evidence="3" type="ORF">NDU88_003713</name>
</gene>
<evidence type="ECO:0000256" key="2">
    <source>
        <dbReference type="SAM" id="MobiDB-lite"/>
    </source>
</evidence>
<comment type="caution">
    <text evidence="3">The sequence shown here is derived from an EMBL/GenBank/DDBJ whole genome shotgun (WGS) entry which is preliminary data.</text>
</comment>
<name>A0AAV7TPA3_PLEWA</name>
<protein>
    <submittedName>
        <fullName evidence="3">Uncharacterized protein</fullName>
    </submittedName>
</protein>
<proteinExistence type="predicted"/>